<dbReference type="EMBL" id="JAQMWT010000344">
    <property type="protein sequence ID" value="KAJ8603827.1"/>
    <property type="molecule type" value="Genomic_DNA"/>
</dbReference>
<keyword evidence="9" id="KW-1185">Reference proteome</keyword>
<keyword evidence="5" id="KW-0813">Transport</keyword>
<evidence type="ECO:0000256" key="1">
    <source>
        <dbReference type="ARBA" id="ARBA00004567"/>
    </source>
</evidence>
<feature type="region of interest" description="Disordered" evidence="6">
    <location>
        <begin position="1"/>
        <end position="83"/>
    </location>
</feature>
<dbReference type="GO" id="GO:0015031">
    <property type="term" value="P:protein transport"/>
    <property type="evidence" value="ECO:0007669"/>
    <property type="project" value="UniProtKB-KW"/>
</dbReference>
<organism evidence="8 9">
    <name type="scientific">Chrysophaeum taylorii</name>
    <dbReference type="NCBI Taxonomy" id="2483200"/>
    <lineage>
        <taxon>Eukaryota</taxon>
        <taxon>Sar</taxon>
        <taxon>Stramenopiles</taxon>
        <taxon>Ochrophyta</taxon>
        <taxon>Pelagophyceae</taxon>
        <taxon>Pelagomonadales</taxon>
        <taxon>Pelagomonadaceae</taxon>
        <taxon>Chrysophaeum</taxon>
    </lineage>
</organism>
<evidence type="ECO:0000256" key="6">
    <source>
        <dbReference type="SAM" id="MobiDB-lite"/>
    </source>
</evidence>
<sequence>MAHQSAGPFLPSLFVNPPTADRGRSTSSGGGMSPLLPAQTPGGFGTPREAAHSTGLRQRRPPPSGPRMTPEVPRDDPSAPPTASLLTEIDRFRPLETNDRRLAPPMPFDVAFEAAPNVIEVPLDDRLASWIVVYGVDATADPMPILRKFWNYGDIIEHEPGRGNWIFLHFASKWQAEKALAQSVILLDGNATMVGAMRVTQDVALKFGLHLDADGASLASHRLDTIHRVDNPPDSDVPFLRAGMPPPQAPLDGAFAAAAVNDPKLDLLNQPLRAALPLPPPPRSGGLCARLMAYLFSWY</sequence>
<comment type="subcellular location">
    <subcellularLocation>
        <location evidence="1">Nucleus</location>
        <location evidence="1">Nuclear pore complex</location>
    </subcellularLocation>
</comment>
<keyword evidence="5" id="KW-0539">Nucleus</keyword>
<protein>
    <recommendedName>
        <fullName evidence="7">RRM Nup35-type domain-containing protein</fullName>
    </recommendedName>
</protein>
<evidence type="ECO:0000313" key="9">
    <source>
        <dbReference type="Proteomes" id="UP001230188"/>
    </source>
</evidence>
<reference evidence="8" key="1">
    <citation type="submission" date="2023-01" db="EMBL/GenBank/DDBJ databases">
        <title>Metagenome sequencing of chrysophaentin producing Chrysophaeum taylorii.</title>
        <authorList>
            <person name="Davison J."/>
            <person name="Bewley C."/>
        </authorList>
    </citation>
    <scope>NUCLEOTIDE SEQUENCE</scope>
    <source>
        <strain evidence="8">NIES-1699</strain>
    </source>
</reference>
<dbReference type="GO" id="GO:0003676">
    <property type="term" value="F:nucleic acid binding"/>
    <property type="evidence" value="ECO:0007669"/>
    <property type="project" value="InterPro"/>
</dbReference>
<dbReference type="PROSITE" id="PS51472">
    <property type="entry name" value="RRM_NUP35"/>
    <property type="match status" value="1"/>
</dbReference>
<dbReference type="Gene3D" id="3.30.70.330">
    <property type="match status" value="1"/>
</dbReference>
<keyword evidence="4 5" id="KW-0906">Nuclear pore complex</keyword>
<dbReference type="InterPro" id="IPR035979">
    <property type="entry name" value="RBD_domain_sf"/>
</dbReference>
<evidence type="ECO:0000313" key="8">
    <source>
        <dbReference type="EMBL" id="KAJ8603827.1"/>
    </source>
</evidence>
<dbReference type="SUPFAM" id="SSF54928">
    <property type="entry name" value="RNA-binding domain, RBD"/>
    <property type="match status" value="1"/>
</dbReference>
<evidence type="ECO:0000259" key="7">
    <source>
        <dbReference type="PROSITE" id="PS51472"/>
    </source>
</evidence>
<dbReference type="InterPro" id="IPR012677">
    <property type="entry name" value="Nucleotide-bd_a/b_plait_sf"/>
</dbReference>
<keyword evidence="2" id="KW-0653">Protein transport</keyword>
<keyword evidence="3" id="KW-0811">Translocation</keyword>
<dbReference type="Pfam" id="PF05172">
    <property type="entry name" value="RRM_Nup35"/>
    <property type="match status" value="1"/>
</dbReference>
<evidence type="ECO:0000256" key="5">
    <source>
        <dbReference type="PROSITE-ProRule" id="PRU00804"/>
    </source>
</evidence>
<proteinExistence type="predicted"/>
<dbReference type="GO" id="GO:0005643">
    <property type="term" value="C:nuclear pore"/>
    <property type="evidence" value="ECO:0007669"/>
    <property type="project" value="UniProtKB-SubCell"/>
</dbReference>
<dbReference type="GO" id="GO:0051028">
    <property type="term" value="P:mRNA transport"/>
    <property type="evidence" value="ECO:0007669"/>
    <property type="project" value="UniProtKB-UniRule"/>
</dbReference>
<dbReference type="AlphaFoldDB" id="A0AAD7UGC6"/>
<accession>A0AAD7UGC6</accession>
<evidence type="ECO:0000256" key="3">
    <source>
        <dbReference type="ARBA" id="ARBA00023010"/>
    </source>
</evidence>
<comment type="caution">
    <text evidence="8">The sequence shown here is derived from an EMBL/GenBank/DDBJ whole genome shotgun (WGS) entry which is preliminary data.</text>
</comment>
<feature type="domain" description="RRM Nup35-type" evidence="7">
    <location>
        <begin position="125"/>
        <end position="206"/>
    </location>
</feature>
<evidence type="ECO:0000256" key="2">
    <source>
        <dbReference type="ARBA" id="ARBA00022927"/>
    </source>
</evidence>
<gene>
    <name evidence="8" type="ORF">CTAYLR_000261</name>
</gene>
<evidence type="ECO:0000256" key="4">
    <source>
        <dbReference type="ARBA" id="ARBA00023132"/>
    </source>
</evidence>
<dbReference type="InterPro" id="IPR007846">
    <property type="entry name" value="RRM_NUP35_dom"/>
</dbReference>
<dbReference type="Proteomes" id="UP001230188">
    <property type="component" value="Unassembled WGS sequence"/>
</dbReference>
<keyword evidence="5" id="KW-0509">mRNA transport</keyword>
<name>A0AAD7UGC6_9STRA</name>